<proteinExistence type="predicted"/>
<comment type="caution">
    <text evidence="1">The sequence shown here is derived from an EMBL/GenBank/DDBJ whole genome shotgun (WGS) entry which is preliminary data.</text>
</comment>
<dbReference type="Proteomes" id="UP001207468">
    <property type="component" value="Unassembled WGS sequence"/>
</dbReference>
<protein>
    <submittedName>
        <fullName evidence="1">Uncharacterized protein</fullName>
    </submittedName>
</protein>
<gene>
    <name evidence="1" type="ORF">F5148DRAFT_990343</name>
</gene>
<keyword evidence="2" id="KW-1185">Reference proteome</keyword>
<sequence length="75" mass="8412">RSARISSWDLLGGARKIGQAYEQFDPRNASEQHLAFADGDLPTTNVVRDRTFASDDASRRRAFFFFSSFASTSSF</sequence>
<organism evidence="1 2">
    <name type="scientific">Russula earlei</name>
    <dbReference type="NCBI Taxonomy" id="71964"/>
    <lineage>
        <taxon>Eukaryota</taxon>
        <taxon>Fungi</taxon>
        <taxon>Dikarya</taxon>
        <taxon>Basidiomycota</taxon>
        <taxon>Agaricomycotina</taxon>
        <taxon>Agaricomycetes</taxon>
        <taxon>Russulales</taxon>
        <taxon>Russulaceae</taxon>
        <taxon>Russula</taxon>
    </lineage>
</organism>
<evidence type="ECO:0000313" key="1">
    <source>
        <dbReference type="EMBL" id="KAI9432615.1"/>
    </source>
</evidence>
<reference evidence="1" key="1">
    <citation type="submission" date="2021-03" db="EMBL/GenBank/DDBJ databases">
        <title>Evolutionary priming and transition to the ectomycorrhizal habit in an iconic lineage of mushroom-forming fungi: is preadaptation a requirement?</title>
        <authorList>
            <consortium name="DOE Joint Genome Institute"/>
            <person name="Looney B.P."/>
            <person name="Miyauchi S."/>
            <person name="Morin E."/>
            <person name="Drula E."/>
            <person name="Courty P.E."/>
            <person name="Chicoki N."/>
            <person name="Fauchery L."/>
            <person name="Kohler A."/>
            <person name="Kuo A."/>
            <person name="LaButti K."/>
            <person name="Pangilinan J."/>
            <person name="Lipzen A."/>
            <person name="Riley R."/>
            <person name="Andreopoulos W."/>
            <person name="He G."/>
            <person name="Johnson J."/>
            <person name="Barry K.W."/>
            <person name="Grigoriev I.V."/>
            <person name="Nagy L."/>
            <person name="Hibbett D."/>
            <person name="Henrissat B."/>
            <person name="Matheny P.B."/>
            <person name="Labbe J."/>
            <person name="Martin A.F."/>
        </authorList>
    </citation>
    <scope>NUCLEOTIDE SEQUENCE</scope>
    <source>
        <strain evidence="1">BPL698</strain>
    </source>
</reference>
<feature type="non-terminal residue" evidence="1">
    <location>
        <position position="1"/>
    </location>
</feature>
<dbReference type="EMBL" id="JAGFNK010001314">
    <property type="protein sequence ID" value="KAI9432615.1"/>
    <property type="molecule type" value="Genomic_DNA"/>
</dbReference>
<evidence type="ECO:0000313" key="2">
    <source>
        <dbReference type="Proteomes" id="UP001207468"/>
    </source>
</evidence>
<name>A0ACC0TS97_9AGAM</name>
<accession>A0ACC0TS97</accession>